<dbReference type="Proteomes" id="UP001165586">
    <property type="component" value="Unassembled WGS sequence"/>
</dbReference>
<evidence type="ECO:0000313" key="2">
    <source>
        <dbReference type="Proteomes" id="UP001165586"/>
    </source>
</evidence>
<evidence type="ECO:0000313" key="1">
    <source>
        <dbReference type="EMBL" id="MCS5735908.1"/>
    </source>
</evidence>
<organism evidence="1 2">
    <name type="scientific">Herbiconiux daphne</name>
    <dbReference type="NCBI Taxonomy" id="2970914"/>
    <lineage>
        <taxon>Bacteria</taxon>
        <taxon>Bacillati</taxon>
        <taxon>Actinomycetota</taxon>
        <taxon>Actinomycetes</taxon>
        <taxon>Micrococcales</taxon>
        <taxon>Microbacteriaceae</taxon>
        <taxon>Herbiconiux</taxon>
    </lineage>
</organism>
<keyword evidence="2" id="KW-1185">Reference proteome</keyword>
<reference evidence="1" key="1">
    <citation type="submission" date="2022-08" db="EMBL/GenBank/DDBJ databases">
        <authorList>
            <person name="Deng Y."/>
            <person name="Han X.-F."/>
            <person name="Zhang Y.-Q."/>
        </authorList>
    </citation>
    <scope>NUCLEOTIDE SEQUENCE</scope>
    <source>
        <strain evidence="1">CPCC 203386</strain>
    </source>
</reference>
<accession>A0ABT2H7R0</accession>
<comment type="caution">
    <text evidence="1">The sequence shown here is derived from an EMBL/GenBank/DDBJ whole genome shotgun (WGS) entry which is preliminary data.</text>
</comment>
<dbReference type="EMBL" id="JANLCJ010000009">
    <property type="protein sequence ID" value="MCS5735908.1"/>
    <property type="molecule type" value="Genomic_DNA"/>
</dbReference>
<proteinExistence type="predicted"/>
<sequence>MSAEFWTDDVAALAISTPISEIRIDEFPTGNLRRLQNVLDEMHSDPETATAEFERRYWMLRRLLDS</sequence>
<dbReference type="RefSeq" id="WP_259541216.1">
    <property type="nucleotide sequence ID" value="NZ_JANLCJ010000009.1"/>
</dbReference>
<gene>
    <name evidence="1" type="ORF">N1032_19390</name>
</gene>
<name>A0ABT2H7R0_9MICO</name>
<protein>
    <submittedName>
        <fullName evidence="1">Uncharacterized protein</fullName>
    </submittedName>
</protein>